<reference evidence="1 2" key="1">
    <citation type="submission" date="2018-11" db="EMBL/GenBank/DDBJ databases">
        <authorList>
            <consortium name="Pathogen Informatics"/>
        </authorList>
    </citation>
    <scope>NUCLEOTIDE SEQUENCE [LARGE SCALE GENOMIC DNA]</scope>
</reference>
<keyword evidence="2" id="KW-1185">Reference proteome</keyword>
<protein>
    <submittedName>
        <fullName evidence="1">Uncharacterized protein</fullName>
    </submittedName>
</protein>
<sequence length="32" mass="3966">MFFALMSCLLLYFPEQFCHRQWLLLQFSPNQL</sequence>
<gene>
    <name evidence="1" type="ORF">CGOC_LOCUS6139</name>
</gene>
<accession>A0A3P6TP90</accession>
<dbReference type="Proteomes" id="UP000271889">
    <property type="component" value="Unassembled WGS sequence"/>
</dbReference>
<proteinExistence type="predicted"/>
<evidence type="ECO:0000313" key="1">
    <source>
        <dbReference type="EMBL" id="VDK66151.1"/>
    </source>
</evidence>
<dbReference type="EMBL" id="UYRV01019525">
    <property type="protein sequence ID" value="VDK66151.1"/>
    <property type="molecule type" value="Genomic_DNA"/>
</dbReference>
<evidence type="ECO:0000313" key="2">
    <source>
        <dbReference type="Proteomes" id="UP000271889"/>
    </source>
</evidence>
<name>A0A3P6TP90_CYLGO</name>
<dbReference type="AlphaFoldDB" id="A0A3P6TP90"/>
<organism evidence="1 2">
    <name type="scientific">Cylicostephanus goldi</name>
    <name type="common">Nematode worm</name>
    <dbReference type="NCBI Taxonomy" id="71465"/>
    <lineage>
        <taxon>Eukaryota</taxon>
        <taxon>Metazoa</taxon>
        <taxon>Ecdysozoa</taxon>
        <taxon>Nematoda</taxon>
        <taxon>Chromadorea</taxon>
        <taxon>Rhabditida</taxon>
        <taxon>Rhabditina</taxon>
        <taxon>Rhabditomorpha</taxon>
        <taxon>Strongyloidea</taxon>
        <taxon>Strongylidae</taxon>
        <taxon>Cylicostephanus</taxon>
    </lineage>
</organism>